<evidence type="ECO:0000313" key="4">
    <source>
        <dbReference type="Proteomes" id="UP000002051"/>
    </source>
</evidence>
<dbReference type="EMBL" id="CM001217">
    <property type="protein sequence ID" value="AES59620.1"/>
    <property type="molecule type" value="Genomic_DNA"/>
</dbReference>
<dbReference type="EnsemblPlants" id="AES59620">
    <property type="protein sequence ID" value="AES59620"/>
    <property type="gene ID" value="MTR_1g023450"/>
</dbReference>
<dbReference type="PANTHER" id="PTHR46898:SF3">
    <property type="entry name" value="FUNGAL LIPASE-LIKE DOMAIN-CONTAINING PROTEIN"/>
    <property type="match status" value="1"/>
</dbReference>
<dbReference type="InterPro" id="IPR041266">
    <property type="entry name" value="EDS1_EP"/>
</dbReference>
<evidence type="ECO:0000313" key="2">
    <source>
        <dbReference type="EMBL" id="AES59620.1"/>
    </source>
</evidence>
<keyword evidence="4" id="KW-1185">Reference proteome</keyword>
<name>G7I5Y0_MEDTR</name>
<evidence type="ECO:0000259" key="1">
    <source>
        <dbReference type="Pfam" id="PF18117"/>
    </source>
</evidence>
<dbReference type="PaxDb" id="3880-AES59620"/>
<dbReference type="Proteomes" id="UP000002051">
    <property type="component" value="Unassembled WGS sequence"/>
</dbReference>
<proteinExistence type="predicted"/>
<accession>G7I5Y0</accession>
<organism evidence="2 4">
    <name type="scientific">Medicago truncatula</name>
    <name type="common">Barrel medic</name>
    <name type="synonym">Medicago tribuloides</name>
    <dbReference type="NCBI Taxonomy" id="3880"/>
    <lineage>
        <taxon>Eukaryota</taxon>
        <taxon>Viridiplantae</taxon>
        <taxon>Streptophyta</taxon>
        <taxon>Embryophyta</taxon>
        <taxon>Tracheophyta</taxon>
        <taxon>Spermatophyta</taxon>
        <taxon>Magnoliopsida</taxon>
        <taxon>eudicotyledons</taxon>
        <taxon>Gunneridae</taxon>
        <taxon>Pentapetalae</taxon>
        <taxon>rosids</taxon>
        <taxon>fabids</taxon>
        <taxon>Fabales</taxon>
        <taxon>Fabaceae</taxon>
        <taxon>Papilionoideae</taxon>
        <taxon>50 kb inversion clade</taxon>
        <taxon>NPAAA clade</taxon>
        <taxon>Hologalegina</taxon>
        <taxon>IRL clade</taxon>
        <taxon>Trifolieae</taxon>
        <taxon>Medicago</taxon>
    </lineage>
</organism>
<reference evidence="2 4" key="2">
    <citation type="journal article" date="2014" name="BMC Genomics">
        <title>An improved genome release (version Mt4.0) for the model legume Medicago truncatula.</title>
        <authorList>
            <person name="Tang H."/>
            <person name="Krishnakumar V."/>
            <person name="Bidwell S."/>
            <person name="Rosen B."/>
            <person name="Chan A."/>
            <person name="Zhou S."/>
            <person name="Gentzbittel L."/>
            <person name="Childs K.L."/>
            <person name="Yandell M."/>
            <person name="Gundlach H."/>
            <person name="Mayer K.F."/>
            <person name="Schwartz D.C."/>
            <person name="Town C.D."/>
        </authorList>
    </citation>
    <scope>GENOME REANNOTATION</scope>
    <source>
        <strain evidence="3 4">cv. Jemalong A17</strain>
    </source>
</reference>
<dbReference type="HOGENOM" id="CLU_2964266_0_0_1"/>
<dbReference type="PANTHER" id="PTHR46898">
    <property type="entry name" value="SENESCENCE-ASSOCIATED CARBOXYLESTERASE 101"/>
    <property type="match status" value="1"/>
</dbReference>
<dbReference type="InterPro" id="IPR044603">
    <property type="entry name" value="SAG101-like"/>
</dbReference>
<feature type="domain" description="EDS1 EP" evidence="1">
    <location>
        <begin position="18"/>
        <end position="59"/>
    </location>
</feature>
<protein>
    <recommendedName>
        <fullName evidence="1">EDS1 EP domain-containing protein</fullName>
    </recommendedName>
</protein>
<reference evidence="2 4" key="1">
    <citation type="journal article" date="2011" name="Nature">
        <title>The Medicago genome provides insight into the evolution of rhizobial symbioses.</title>
        <authorList>
            <person name="Young N.D."/>
            <person name="Debelle F."/>
            <person name="Oldroyd G.E."/>
            <person name="Geurts R."/>
            <person name="Cannon S.B."/>
            <person name="Udvardi M.K."/>
            <person name="Benedito V.A."/>
            <person name="Mayer K.F."/>
            <person name="Gouzy J."/>
            <person name="Schoof H."/>
            <person name="Van de Peer Y."/>
            <person name="Proost S."/>
            <person name="Cook D.R."/>
            <person name="Meyers B.C."/>
            <person name="Spannagl M."/>
            <person name="Cheung F."/>
            <person name="De Mita S."/>
            <person name="Krishnakumar V."/>
            <person name="Gundlach H."/>
            <person name="Zhou S."/>
            <person name="Mudge J."/>
            <person name="Bharti A.K."/>
            <person name="Murray J.D."/>
            <person name="Naoumkina M.A."/>
            <person name="Rosen B."/>
            <person name="Silverstein K.A."/>
            <person name="Tang H."/>
            <person name="Rombauts S."/>
            <person name="Zhao P.X."/>
            <person name="Zhou P."/>
            <person name="Barbe V."/>
            <person name="Bardou P."/>
            <person name="Bechner M."/>
            <person name="Bellec A."/>
            <person name="Berger A."/>
            <person name="Berges H."/>
            <person name="Bidwell S."/>
            <person name="Bisseling T."/>
            <person name="Choisne N."/>
            <person name="Couloux A."/>
            <person name="Denny R."/>
            <person name="Deshpande S."/>
            <person name="Dai X."/>
            <person name="Doyle J.J."/>
            <person name="Dudez A.M."/>
            <person name="Farmer A.D."/>
            <person name="Fouteau S."/>
            <person name="Franken C."/>
            <person name="Gibelin C."/>
            <person name="Gish J."/>
            <person name="Goldstein S."/>
            <person name="Gonzalez A.J."/>
            <person name="Green P.J."/>
            <person name="Hallab A."/>
            <person name="Hartog M."/>
            <person name="Hua A."/>
            <person name="Humphray S.J."/>
            <person name="Jeong D.H."/>
            <person name="Jing Y."/>
            <person name="Jocker A."/>
            <person name="Kenton S.M."/>
            <person name="Kim D.J."/>
            <person name="Klee K."/>
            <person name="Lai H."/>
            <person name="Lang C."/>
            <person name="Lin S."/>
            <person name="Macmil S.L."/>
            <person name="Magdelenat G."/>
            <person name="Matthews L."/>
            <person name="McCorrison J."/>
            <person name="Monaghan E.L."/>
            <person name="Mun J.H."/>
            <person name="Najar F.Z."/>
            <person name="Nicholson C."/>
            <person name="Noirot C."/>
            <person name="O'Bleness M."/>
            <person name="Paule C.R."/>
            <person name="Poulain J."/>
            <person name="Prion F."/>
            <person name="Qin B."/>
            <person name="Qu C."/>
            <person name="Retzel E.F."/>
            <person name="Riddle C."/>
            <person name="Sallet E."/>
            <person name="Samain S."/>
            <person name="Samson N."/>
            <person name="Sanders I."/>
            <person name="Saurat O."/>
            <person name="Scarpelli C."/>
            <person name="Schiex T."/>
            <person name="Segurens B."/>
            <person name="Severin A.J."/>
            <person name="Sherrier D.J."/>
            <person name="Shi R."/>
            <person name="Sims S."/>
            <person name="Singer S.R."/>
            <person name="Sinharoy S."/>
            <person name="Sterck L."/>
            <person name="Viollet A."/>
            <person name="Wang B.B."/>
            <person name="Wang K."/>
            <person name="Wang M."/>
            <person name="Wang X."/>
            <person name="Warfsmann J."/>
            <person name="Weissenbach J."/>
            <person name="White D.D."/>
            <person name="White J.D."/>
            <person name="Wiley G.B."/>
            <person name="Wincker P."/>
            <person name="Xing Y."/>
            <person name="Yang L."/>
            <person name="Yao Z."/>
            <person name="Ying F."/>
            <person name="Zhai J."/>
            <person name="Zhou L."/>
            <person name="Zuber A."/>
            <person name="Denarie J."/>
            <person name="Dixon R.A."/>
            <person name="May G.D."/>
            <person name="Schwartz D.C."/>
            <person name="Rogers J."/>
            <person name="Quetier F."/>
            <person name="Town C.D."/>
            <person name="Roe B.A."/>
        </authorList>
    </citation>
    <scope>NUCLEOTIDE SEQUENCE [LARGE SCALE GENOMIC DNA]</scope>
    <source>
        <strain evidence="2">A17</strain>
        <strain evidence="3 4">cv. Jemalong A17</strain>
    </source>
</reference>
<dbReference type="GO" id="GO:0006952">
    <property type="term" value="P:defense response"/>
    <property type="evidence" value="ECO:0007669"/>
    <property type="project" value="InterPro"/>
</dbReference>
<dbReference type="GO" id="GO:0052689">
    <property type="term" value="F:carboxylic ester hydrolase activity"/>
    <property type="evidence" value="ECO:0007669"/>
    <property type="project" value="InterPro"/>
</dbReference>
<evidence type="ECO:0000313" key="3">
    <source>
        <dbReference type="EnsemblPlants" id="AES59620"/>
    </source>
</evidence>
<gene>
    <name evidence="2" type="ordered locus">MTR_1g023450</name>
</gene>
<dbReference type="Pfam" id="PF18117">
    <property type="entry name" value="EDS1_EP"/>
    <property type="match status" value="1"/>
</dbReference>
<dbReference type="AlphaFoldDB" id="G7I5Y0"/>
<sequence length="59" mass="7151">MEFLYYYGNVSFNPSMIKHLSDMTKQMVEGSLMKPRKEGAPLRTRWLYDRTTYRRMVEP</sequence>
<reference evidence="3" key="3">
    <citation type="submission" date="2015-04" db="UniProtKB">
        <authorList>
            <consortium name="EnsemblPlants"/>
        </authorList>
    </citation>
    <scope>IDENTIFICATION</scope>
    <source>
        <strain evidence="3">cv. Jemalong A17</strain>
    </source>
</reference>